<dbReference type="OrthoDB" id="1493974at2"/>
<protein>
    <recommendedName>
        <fullName evidence="3">Lipoprotein</fullName>
    </recommendedName>
</protein>
<dbReference type="Proteomes" id="UP000192796">
    <property type="component" value="Unassembled WGS sequence"/>
</dbReference>
<name>A0A1V9FES1_9BACT</name>
<accession>A0A1V9FES1</accession>
<proteinExistence type="predicted"/>
<dbReference type="PROSITE" id="PS51257">
    <property type="entry name" value="PROKAR_LIPOPROTEIN"/>
    <property type="match status" value="1"/>
</dbReference>
<reference evidence="1 2" key="1">
    <citation type="submission" date="2016-03" db="EMBL/GenBank/DDBJ databases">
        <title>Niastella vici sp. nov., isolated from farmland soil.</title>
        <authorList>
            <person name="Chen L."/>
            <person name="Wang D."/>
            <person name="Yang S."/>
            <person name="Wang G."/>
        </authorList>
    </citation>
    <scope>NUCLEOTIDE SEQUENCE [LARGE SCALE GENOMIC DNA]</scope>
    <source>
        <strain evidence="1 2">DJ57</strain>
    </source>
</reference>
<sequence length="167" mass="18409">MKLIPILLIFNIILLSCKKDKVSGGETVEIYLLKTSQTVPGKCQIDAAASSIQDTPEITNDDILEYSQIAREFKLSAIAIQKVKAFHDFTPFAVTVDRKVIYYGFFKPGISSSSCTNSITMDISLSSGNKIVLRLGYPAAIDDAGFDDQRNNSWLLGTLEKQGKLRP</sequence>
<dbReference type="EMBL" id="LVYD01000124">
    <property type="protein sequence ID" value="OQP56850.1"/>
    <property type="molecule type" value="Genomic_DNA"/>
</dbReference>
<gene>
    <name evidence="1" type="ORF">A3860_09710</name>
</gene>
<comment type="caution">
    <text evidence="1">The sequence shown here is derived from an EMBL/GenBank/DDBJ whole genome shotgun (WGS) entry which is preliminary data.</text>
</comment>
<evidence type="ECO:0008006" key="3">
    <source>
        <dbReference type="Google" id="ProtNLM"/>
    </source>
</evidence>
<dbReference type="STRING" id="1703345.A3860_09710"/>
<organism evidence="1 2">
    <name type="scientific">Niastella vici</name>
    <dbReference type="NCBI Taxonomy" id="1703345"/>
    <lineage>
        <taxon>Bacteria</taxon>
        <taxon>Pseudomonadati</taxon>
        <taxon>Bacteroidota</taxon>
        <taxon>Chitinophagia</taxon>
        <taxon>Chitinophagales</taxon>
        <taxon>Chitinophagaceae</taxon>
        <taxon>Niastella</taxon>
    </lineage>
</organism>
<evidence type="ECO:0000313" key="1">
    <source>
        <dbReference type="EMBL" id="OQP56850.1"/>
    </source>
</evidence>
<dbReference type="AlphaFoldDB" id="A0A1V9FES1"/>
<keyword evidence="2" id="KW-1185">Reference proteome</keyword>
<evidence type="ECO:0000313" key="2">
    <source>
        <dbReference type="Proteomes" id="UP000192796"/>
    </source>
</evidence>
<dbReference type="RefSeq" id="WP_081155813.1">
    <property type="nucleotide sequence ID" value="NZ_LVYD01000124.1"/>
</dbReference>